<organism evidence="2 3">
    <name type="scientific">Amanita muscaria (strain Koide BX008)</name>
    <dbReference type="NCBI Taxonomy" id="946122"/>
    <lineage>
        <taxon>Eukaryota</taxon>
        <taxon>Fungi</taxon>
        <taxon>Dikarya</taxon>
        <taxon>Basidiomycota</taxon>
        <taxon>Agaricomycotina</taxon>
        <taxon>Agaricomycetes</taxon>
        <taxon>Agaricomycetidae</taxon>
        <taxon>Agaricales</taxon>
        <taxon>Pluteineae</taxon>
        <taxon>Amanitaceae</taxon>
        <taxon>Amanita</taxon>
    </lineage>
</organism>
<keyword evidence="1" id="KW-1133">Transmembrane helix</keyword>
<dbReference type="OrthoDB" id="2796521at2759"/>
<name>A0A0C2WRK9_AMAMK</name>
<dbReference type="EMBL" id="KN818316">
    <property type="protein sequence ID" value="KIL59381.1"/>
    <property type="molecule type" value="Genomic_DNA"/>
</dbReference>
<proteinExistence type="predicted"/>
<keyword evidence="1" id="KW-0472">Membrane</keyword>
<sequence>MDQMYMQPHFDFEAHFPLSNDGGLDLDLVRETWGLETCVPIHPERYKPFNPGNNQHLSPLAIYTLSVRPSGCVCIMEPHVSAFTEVQRTCRRIIVDFVEGVTGLYQDTKRNTCYYVEYKTRLPRYYRAAQEKRKQFVSDYNQWHETWERKNGQGSVLMTFLLLFLFLFFLFIQSGYVEFRLRARMWAYIWTGSFKLPEKVP</sequence>
<dbReference type="AlphaFoldDB" id="A0A0C2WRK9"/>
<reference evidence="2 3" key="1">
    <citation type="submission" date="2014-04" db="EMBL/GenBank/DDBJ databases">
        <title>Evolutionary Origins and Diversification of the Mycorrhizal Mutualists.</title>
        <authorList>
            <consortium name="DOE Joint Genome Institute"/>
            <consortium name="Mycorrhizal Genomics Consortium"/>
            <person name="Kohler A."/>
            <person name="Kuo A."/>
            <person name="Nagy L.G."/>
            <person name="Floudas D."/>
            <person name="Copeland A."/>
            <person name="Barry K.W."/>
            <person name="Cichocki N."/>
            <person name="Veneault-Fourrey C."/>
            <person name="LaButti K."/>
            <person name="Lindquist E.A."/>
            <person name="Lipzen A."/>
            <person name="Lundell T."/>
            <person name="Morin E."/>
            <person name="Murat C."/>
            <person name="Riley R."/>
            <person name="Ohm R."/>
            <person name="Sun H."/>
            <person name="Tunlid A."/>
            <person name="Henrissat B."/>
            <person name="Grigoriev I.V."/>
            <person name="Hibbett D.S."/>
            <person name="Martin F."/>
        </authorList>
    </citation>
    <scope>NUCLEOTIDE SEQUENCE [LARGE SCALE GENOMIC DNA]</scope>
    <source>
        <strain evidence="2 3">Koide BX008</strain>
    </source>
</reference>
<gene>
    <name evidence="2" type="ORF">M378DRAFT_1008665</name>
</gene>
<keyword evidence="3" id="KW-1185">Reference proteome</keyword>
<evidence type="ECO:0000313" key="3">
    <source>
        <dbReference type="Proteomes" id="UP000054549"/>
    </source>
</evidence>
<keyword evidence="1" id="KW-0812">Transmembrane</keyword>
<dbReference type="InParanoid" id="A0A0C2WRK9"/>
<dbReference type="HOGENOM" id="CLU_1360102_0_0_1"/>
<evidence type="ECO:0000313" key="2">
    <source>
        <dbReference type="EMBL" id="KIL59381.1"/>
    </source>
</evidence>
<protein>
    <submittedName>
        <fullName evidence="2">Uncharacterized protein</fullName>
    </submittedName>
</protein>
<evidence type="ECO:0000256" key="1">
    <source>
        <dbReference type="SAM" id="Phobius"/>
    </source>
</evidence>
<dbReference type="Proteomes" id="UP000054549">
    <property type="component" value="Unassembled WGS sequence"/>
</dbReference>
<feature type="transmembrane region" description="Helical" evidence="1">
    <location>
        <begin position="156"/>
        <end position="176"/>
    </location>
</feature>
<accession>A0A0C2WRK9</accession>